<feature type="transmembrane region" description="Helical" evidence="1">
    <location>
        <begin position="187"/>
        <end position="207"/>
    </location>
</feature>
<keyword evidence="3" id="KW-1185">Reference proteome</keyword>
<feature type="transmembrane region" description="Helical" evidence="1">
    <location>
        <begin position="292"/>
        <end position="313"/>
    </location>
</feature>
<feature type="transmembrane region" description="Helical" evidence="1">
    <location>
        <begin position="244"/>
        <end position="262"/>
    </location>
</feature>
<feature type="transmembrane region" description="Helical" evidence="1">
    <location>
        <begin position="269"/>
        <end position="286"/>
    </location>
</feature>
<reference evidence="3" key="1">
    <citation type="journal article" date="2019" name="Int. J. Syst. Evol. Microbiol.">
        <title>The Global Catalogue of Microorganisms (GCM) 10K type strain sequencing project: providing services to taxonomists for standard genome sequencing and annotation.</title>
        <authorList>
            <consortium name="The Broad Institute Genomics Platform"/>
            <consortium name="The Broad Institute Genome Sequencing Center for Infectious Disease"/>
            <person name="Wu L."/>
            <person name="Ma J."/>
        </authorList>
    </citation>
    <scope>NUCLEOTIDE SEQUENCE [LARGE SCALE GENOMIC DNA]</scope>
    <source>
        <strain evidence="3">KCTC 52237</strain>
    </source>
</reference>
<accession>A0ABV7FFR2</accession>
<dbReference type="Proteomes" id="UP001595555">
    <property type="component" value="Unassembled WGS sequence"/>
</dbReference>
<feature type="transmembrane region" description="Helical" evidence="1">
    <location>
        <begin position="20"/>
        <end position="39"/>
    </location>
</feature>
<evidence type="ECO:0000313" key="3">
    <source>
        <dbReference type="Proteomes" id="UP001595555"/>
    </source>
</evidence>
<organism evidence="2 3">
    <name type="scientific">Cellvibrio fontiphilus</name>
    <dbReference type="NCBI Taxonomy" id="1815559"/>
    <lineage>
        <taxon>Bacteria</taxon>
        <taxon>Pseudomonadati</taxon>
        <taxon>Pseudomonadota</taxon>
        <taxon>Gammaproteobacteria</taxon>
        <taxon>Cellvibrionales</taxon>
        <taxon>Cellvibrionaceae</taxon>
        <taxon>Cellvibrio</taxon>
    </lineage>
</organism>
<comment type="caution">
    <text evidence="2">The sequence shown here is derived from an EMBL/GenBank/DDBJ whole genome shotgun (WGS) entry which is preliminary data.</text>
</comment>
<sequence length="325" mass="36276">MKWFIEEDQQNLQARFVFDGLMLVIFIGALLFLLFAHLLERRARCSDPLKAWLEAPLLPRLFQAPRHNVNSWVNSLLKFSVGIVLLANILQGHFVAPNFVAPELSQATALQYSLVQALLILLLIINVSLFALALLVFSLLLFWLFPLSSAIDYAPEFIALALALFFTDRHRLDHVYQWKWLGASYSISSPHLGLLILQFGLGLQLIILTFHDKFLAPGYGIAFLQQYPAFNFPHYFGMHAFTDIHFVFAAGMAELCFGLLLVCNLAPRLSQLLILLVFTLTGVVLGPEELVGHAPIIAAATVLLFNPGGSLLLPVADRELKLAVD</sequence>
<dbReference type="RefSeq" id="WP_378116361.1">
    <property type="nucleotide sequence ID" value="NZ_JBHRTF010000002.1"/>
</dbReference>
<feature type="transmembrane region" description="Helical" evidence="1">
    <location>
        <begin position="114"/>
        <end position="143"/>
    </location>
</feature>
<proteinExistence type="predicted"/>
<protein>
    <recommendedName>
        <fullName evidence="4">DoxX family protein</fullName>
    </recommendedName>
</protein>
<evidence type="ECO:0000313" key="2">
    <source>
        <dbReference type="EMBL" id="MFC3114743.1"/>
    </source>
</evidence>
<name>A0ABV7FFR2_9GAMM</name>
<keyword evidence="1" id="KW-0472">Membrane</keyword>
<evidence type="ECO:0000256" key="1">
    <source>
        <dbReference type="SAM" id="Phobius"/>
    </source>
</evidence>
<gene>
    <name evidence="2" type="ORF">ACFODX_04175</name>
</gene>
<evidence type="ECO:0008006" key="4">
    <source>
        <dbReference type="Google" id="ProtNLM"/>
    </source>
</evidence>
<dbReference type="EMBL" id="JBHRTF010000002">
    <property type="protein sequence ID" value="MFC3114743.1"/>
    <property type="molecule type" value="Genomic_DNA"/>
</dbReference>
<keyword evidence="1" id="KW-0812">Transmembrane</keyword>
<keyword evidence="1" id="KW-1133">Transmembrane helix</keyword>
<feature type="transmembrane region" description="Helical" evidence="1">
    <location>
        <begin position="150"/>
        <end position="167"/>
    </location>
</feature>